<gene>
    <name evidence="1" type="ORF">T03_2801</name>
</gene>
<organism evidence="1 2">
    <name type="scientific">Trichinella britovi</name>
    <name type="common">Parasitic roundworm</name>
    <dbReference type="NCBI Taxonomy" id="45882"/>
    <lineage>
        <taxon>Eukaryota</taxon>
        <taxon>Metazoa</taxon>
        <taxon>Ecdysozoa</taxon>
        <taxon>Nematoda</taxon>
        <taxon>Enoplea</taxon>
        <taxon>Dorylaimia</taxon>
        <taxon>Trichinellida</taxon>
        <taxon>Trichinellidae</taxon>
        <taxon>Trichinella</taxon>
    </lineage>
</organism>
<reference evidence="1 2" key="1">
    <citation type="submission" date="2015-01" db="EMBL/GenBank/DDBJ databases">
        <title>Evolution of Trichinella species and genotypes.</title>
        <authorList>
            <person name="Korhonen P.K."/>
            <person name="Edoardo P."/>
            <person name="Giuseppe L.R."/>
            <person name="Gasser R.B."/>
        </authorList>
    </citation>
    <scope>NUCLEOTIDE SEQUENCE [LARGE SCALE GENOMIC DNA]</scope>
    <source>
        <strain evidence="1">ISS120</strain>
    </source>
</reference>
<evidence type="ECO:0000313" key="1">
    <source>
        <dbReference type="EMBL" id="KRY56625.1"/>
    </source>
</evidence>
<keyword evidence="2" id="KW-1185">Reference proteome</keyword>
<dbReference type="OrthoDB" id="5920677at2759"/>
<dbReference type="AlphaFoldDB" id="A0A0V1D556"/>
<evidence type="ECO:0000313" key="2">
    <source>
        <dbReference type="Proteomes" id="UP000054653"/>
    </source>
</evidence>
<proteinExistence type="predicted"/>
<accession>A0A0V1D556</accession>
<dbReference type="Proteomes" id="UP000054653">
    <property type="component" value="Unassembled WGS sequence"/>
</dbReference>
<name>A0A0V1D556_TRIBR</name>
<comment type="caution">
    <text evidence="1">The sequence shown here is derived from an EMBL/GenBank/DDBJ whole genome shotgun (WGS) entry which is preliminary data.</text>
</comment>
<dbReference type="EMBL" id="JYDI01000041">
    <property type="protein sequence ID" value="KRY56625.1"/>
    <property type="molecule type" value="Genomic_DNA"/>
</dbReference>
<protein>
    <submittedName>
        <fullName evidence="1">Uncharacterized protein</fullName>
    </submittedName>
</protein>
<sequence>MSYVQLDRYCCSFAAAAAADQFAKWLSLQAPYLNQQAHLCFSVWTFLQFRQINLKLFLQMSQLLLGSEENGVNLLHLEKTFIPLLLMCIVWFKHVLLLAFERFLSHLVHSYRYSRSFMKADKQNKQRQLPARKRHGLYDENPLAPAQKTDW</sequence>